<dbReference type="InterPro" id="IPR003661">
    <property type="entry name" value="HisK_dim/P_dom"/>
</dbReference>
<protein>
    <recommendedName>
        <fullName evidence="2">histidine kinase</fullName>
        <ecNumber evidence="2">2.7.13.3</ecNumber>
    </recommendedName>
</protein>
<reference evidence="11" key="1">
    <citation type="submission" date="2022-03" db="EMBL/GenBank/DDBJ databases">
        <title>De novo assembled genomes of Belliella spp. (Cyclobacteriaceae) strains.</title>
        <authorList>
            <person name="Szabo A."/>
            <person name="Korponai K."/>
            <person name="Felfoldi T."/>
        </authorList>
    </citation>
    <scope>NUCLEOTIDE SEQUENCE</scope>
    <source>
        <strain evidence="11">DSM 107340</strain>
    </source>
</reference>
<dbReference type="InterPro" id="IPR036890">
    <property type="entry name" value="HATPase_C_sf"/>
</dbReference>
<dbReference type="Gene3D" id="3.40.50.2300">
    <property type="match status" value="1"/>
</dbReference>
<dbReference type="InterPro" id="IPR001789">
    <property type="entry name" value="Sig_transdc_resp-reg_receiver"/>
</dbReference>
<feature type="domain" description="Response regulatory" evidence="10">
    <location>
        <begin position="1081"/>
        <end position="1196"/>
    </location>
</feature>
<feature type="domain" description="Histidine kinase" evidence="9">
    <location>
        <begin position="824"/>
        <end position="1038"/>
    </location>
</feature>
<evidence type="ECO:0000256" key="6">
    <source>
        <dbReference type="ARBA" id="ARBA00023163"/>
    </source>
</evidence>
<dbReference type="InterPro" id="IPR036097">
    <property type="entry name" value="HisK_dim/P_sf"/>
</dbReference>
<dbReference type="Gene3D" id="2.60.40.10">
    <property type="entry name" value="Immunoglobulins"/>
    <property type="match status" value="1"/>
</dbReference>
<dbReference type="InterPro" id="IPR013783">
    <property type="entry name" value="Ig-like_fold"/>
</dbReference>
<dbReference type="EC" id="2.7.13.3" evidence="2"/>
<dbReference type="CDD" id="cd00082">
    <property type="entry name" value="HisKA"/>
    <property type="match status" value="1"/>
</dbReference>
<dbReference type="PROSITE" id="PS50110">
    <property type="entry name" value="RESPONSE_REGULATORY"/>
    <property type="match status" value="1"/>
</dbReference>
<dbReference type="InterPro" id="IPR005467">
    <property type="entry name" value="His_kinase_dom"/>
</dbReference>
<evidence type="ECO:0000259" key="10">
    <source>
        <dbReference type="PROSITE" id="PS50110"/>
    </source>
</evidence>
<feature type="domain" description="HTH araC/xylS-type" evidence="8">
    <location>
        <begin position="1229"/>
        <end position="1328"/>
    </location>
</feature>
<dbReference type="Pfam" id="PF12833">
    <property type="entry name" value="HTH_18"/>
    <property type="match status" value="1"/>
</dbReference>
<keyword evidence="12" id="KW-1185">Reference proteome</keyword>
<proteinExistence type="predicted"/>
<dbReference type="Gene3D" id="2.130.10.10">
    <property type="entry name" value="YVTN repeat-like/Quinoprotein amine dehydrogenase"/>
    <property type="match status" value="2"/>
</dbReference>
<evidence type="ECO:0000256" key="7">
    <source>
        <dbReference type="PROSITE-ProRule" id="PRU00169"/>
    </source>
</evidence>
<evidence type="ECO:0000313" key="11">
    <source>
        <dbReference type="EMBL" id="MCH7398035.1"/>
    </source>
</evidence>
<feature type="modified residue" description="4-aspartylphosphate" evidence="7">
    <location>
        <position position="1129"/>
    </location>
</feature>
<dbReference type="InterPro" id="IPR011110">
    <property type="entry name" value="Reg_prop"/>
</dbReference>
<evidence type="ECO:0000256" key="1">
    <source>
        <dbReference type="ARBA" id="ARBA00000085"/>
    </source>
</evidence>
<comment type="catalytic activity">
    <reaction evidence="1">
        <text>ATP + protein L-histidine = ADP + protein N-phospho-L-histidine.</text>
        <dbReference type="EC" id="2.7.13.3"/>
    </reaction>
</comment>
<dbReference type="PROSITE" id="PS01124">
    <property type="entry name" value="HTH_ARAC_FAMILY_2"/>
    <property type="match status" value="1"/>
</dbReference>
<dbReference type="Pfam" id="PF00512">
    <property type="entry name" value="HisKA"/>
    <property type="match status" value="1"/>
</dbReference>
<dbReference type="EMBL" id="JAKZGS010000005">
    <property type="protein sequence ID" value="MCH7398035.1"/>
    <property type="molecule type" value="Genomic_DNA"/>
</dbReference>
<evidence type="ECO:0000256" key="4">
    <source>
        <dbReference type="ARBA" id="ARBA00023015"/>
    </source>
</evidence>
<organism evidence="11 12">
    <name type="scientific">Belliella calami</name>
    <dbReference type="NCBI Taxonomy" id="2923436"/>
    <lineage>
        <taxon>Bacteria</taxon>
        <taxon>Pseudomonadati</taxon>
        <taxon>Bacteroidota</taxon>
        <taxon>Cytophagia</taxon>
        <taxon>Cytophagales</taxon>
        <taxon>Cyclobacteriaceae</taxon>
        <taxon>Belliella</taxon>
    </lineage>
</organism>
<dbReference type="InterPro" id="IPR003594">
    <property type="entry name" value="HATPase_dom"/>
</dbReference>
<evidence type="ECO:0000256" key="3">
    <source>
        <dbReference type="ARBA" id="ARBA00022553"/>
    </source>
</evidence>
<keyword evidence="4" id="KW-0805">Transcription regulation</keyword>
<dbReference type="RefSeq" id="WP_241274548.1">
    <property type="nucleotide sequence ID" value="NZ_JAKZGS010000005.1"/>
</dbReference>
<dbReference type="InterPro" id="IPR018060">
    <property type="entry name" value="HTH_AraC"/>
</dbReference>
<dbReference type="InterPro" id="IPR015943">
    <property type="entry name" value="WD40/YVTN_repeat-like_dom_sf"/>
</dbReference>
<dbReference type="Gene3D" id="1.10.10.60">
    <property type="entry name" value="Homeodomain-like"/>
    <property type="match status" value="2"/>
</dbReference>
<dbReference type="Pfam" id="PF07494">
    <property type="entry name" value="Reg_prop"/>
    <property type="match status" value="2"/>
</dbReference>
<dbReference type="InterPro" id="IPR009057">
    <property type="entry name" value="Homeodomain-like_sf"/>
</dbReference>
<dbReference type="InterPro" id="IPR011123">
    <property type="entry name" value="Y_Y_Y"/>
</dbReference>
<dbReference type="InterPro" id="IPR011006">
    <property type="entry name" value="CheY-like_superfamily"/>
</dbReference>
<evidence type="ECO:0000256" key="5">
    <source>
        <dbReference type="ARBA" id="ARBA00023125"/>
    </source>
</evidence>
<name>A0ABS9UPE0_9BACT</name>
<comment type="caution">
    <text evidence="11">The sequence shown here is derived from an EMBL/GenBank/DDBJ whole genome shotgun (WGS) entry which is preliminary data.</text>
</comment>
<dbReference type="PROSITE" id="PS00041">
    <property type="entry name" value="HTH_ARAC_FAMILY_1"/>
    <property type="match status" value="1"/>
</dbReference>
<dbReference type="SUPFAM" id="SSF47384">
    <property type="entry name" value="Homodimeric domain of signal transducing histidine kinase"/>
    <property type="match status" value="1"/>
</dbReference>
<dbReference type="SUPFAM" id="SSF55874">
    <property type="entry name" value="ATPase domain of HSP90 chaperone/DNA topoisomerase II/histidine kinase"/>
    <property type="match status" value="1"/>
</dbReference>
<gene>
    <name evidence="11" type="ORF">MM236_08550</name>
</gene>
<dbReference type="InterPro" id="IPR018062">
    <property type="entry name" value="HTH_AraC-typ_CS"/>
</dbReference>
<evidence type="ECO:0000259" key="8">
    <source>
        <dbReference type="PROSITE" id="PS01124"/>
    </source>
</evidence>
<evidence type="ECO:0000313" key="12">
    <source>
        <dbReference type="Proteomes" id="UP001165488"/>
    </source>
</evidence>
<dbReference type="SMART" id="SM00448">
    <property type="entry name" value="REC"/>
    <property type="match status" value="1"/>
</dbReference>
<dbReference type="InterPro" id="IPR004358">
    <property type="entry name" value="Sig_transdc_His_kin-like_C"/>
</dbReference>
<dbReference type="SUPFAM" id="SSF46689">
    <property type="entry name" value="Homeodomain-like"/>
    <property type="match status" value="1"/>
</dbReference>
<keyword evidence="3 7" id="KW-0597">Phosphoprotein</keyword>
<dbReference type="PANTHER" id="PTHR43547">
    <property type="entry name" value="TWO-COMPONENT HISTIDINE KINASE"/>
    <property type="match status" value="1"/>
</dbReference>
<evidence type="ECO:0000256" key="2">
    <source>
        <dbReference type="ARBA" id="ARBA00012438"/>
    </source>
</evidence>
<dbReference type="SUPFAM" id="SSF63829">
    <property type="entry name" value="Calcium-dependent phosphotriesterase"/>
    <property type="match status" value="2"/>
</dbReference>
<dbReference type="PANTHER" id="PTHR43547:SF2">
    <property type="entry name" value="HYBRID SIGNAL TRANSDUCTION HISTIDINE KINASE C"/>
    <property type="match status" value="1"/>
</dbReference>
<evidence type="ECO:0000259" key="9">
    <source>
        <dbReference type="PROSITE" id="PS50109"/>
    </source>
</evidence>
<sequence length="1330" mass="149572">MQGKDLKFDRIGIQEGLSQGSVLCLYQDSFGFVWVGTRDGLNRYDGYVFEVFKHHVRQKESIGGNIVSDIKEDKLGNIWVVTENGLSYFDRKLGFFKNYSLPKNQYDVTAFNALLVDELGRVWIGGKYGLFHFDIEKETFYREENQDFQLMGMVSALEGDSDGNVYVGTTKLGLYKVDKRLKSEKITIKSESSLSSRIETIHIEGENIWVGTYGSGLLEIDKNGNVLNHYSSNSSDPNMSLSNNNVRDILTDLEGNTWVGTFDGLNIIDKSGRNVKIEPIEADPKSLAHSSVRSLLLDRKGSIWVGTYMGGINFFDQNNQRFKHAYYRPSMQGSLSYNVVGAFGESSDGEIIIGTERGGLNLYGPDGMHQVSGDGQATIKSLHVATDGRVWSGVFRKGLNHINLNSGNSKSYPNGVQKEYNFLNKAIINSIIEVPEGLWIATDDRGGLFFFNAKTLLFENFKGGEELQEYLGNYSVKNIATLADGKLLLATKGRGVVFFDSNTGAFTSYSNIEIDGEVIQADEFNHCFVSKSGEFWLSSNGEGVFRFDPKTNEFFRYHAEDGLSNNIVLGTMQDDSGALWFVCYNGLTKMEQNSENSLFKNYNYSSGFPLEEINEGAFFKTKNGDFLIGGSNGYVSFNPKSLFDNDFIPPIVITDLSVSNQRVSPLDETKILEESIYKTQKITLSYYQSILSLDFAALNFVRPENNQYAYKLEGFDPDWVYASARRSVTYTNLPDGTYTFLVKGSNNDGVWNNVPTSLEIVILPPPWKTWWAMCIYAFMIIGGFLLIRYNAVKSTQLKSTLKLEQLEKEKWKDIHDLKLKYFIDVSHEFRTPLTLILSPLEEIIATKTGDFWLKSRLKIMLFNSKRLLHLIDQILEIREIETGHHTLNPKPLYLSELLEEVVGSFKGLADKQKIKLEFQLIDVPAVALMIDQDKVEKILFNLLSNAFKFTPAGGEISVVVSKAEKGYHFSIKDTGMGIGKEALPKVFDRFFKEGKGQYGAGIGLSLTHSLVEILGGQIIVHSEPGEGSQFDLILDFLPFKKGEDVVKPPKPFVKPIPLEYQHTTLISSTEINNDQNEEKQLLLIVEDNVELKGYLKAEFKKSYDIVTAKNGVSALKKAIEKGPSLIISDVMMPEMDGYEFCKSIKSNPILSHIPIILLTAKNAQQNKLEGLENGADDYISKPFNIIELKAKVKSILHNRKLLQEKYLKGRGAIPEFKTKISCQDELLMDKVYKAILGQLDKPNLTVDALGDEVGLSRVHLFRKLKAMTGLSPSDLIKEFRMKEAKKMLSSGKYRVADVSYAVGFQDVAYFGKVFKKHYGQSPKEFKTEED</sequence>
<keyword evidence="5" id="KW-0238">DNA-binding</keyword>
<dbReference type="Pfam" id="PF02518">
    <property type="entry name" value="HATPase_c"/>
    <property type="match status" value="1"/>
</dbReference>
<dbReference type="Pfam" id="PF07495">
    <property type="entry name" value="Y_Y_Y"/>
    <property type="match status" value="1"/>
</dbReference>
<dbReference type="SUPFAM" id="SSF52172">
    <property type="entry name" value="CheY-like"/>
    <property type="match status" value="1"/>
</dbReference>
<dbReference type="PRINTS" id="PR00344">
    <property type="entry name" value="BCTRLSENSOR"/>
</dbReference>
<dbReference type="Pfam" id="PF00072">
    <property type="entry name" value="Response_reg"/>
    <property type="match status" value="1"/>
</dbReference>
<dbReference type="SMART" id="SM00388">
    <property type="entry name" value="HisKA"/>
    <property type="match status" value="1"/>
</dbReference>
<dbReference type="Proteomes" id="UP001165488">
    <property type="component" value="Unassembled WGS sequence"/>
</dbReference>
<dbReference type="Gene3D" id="1.10.287.130">
    <property type="match status" value="1"/>
</dbReference>
<accession>A0ABS9UPE0</accession>
<dbReference type="Gene3D" id="3.30.565.10">
    <property type="entry name" value="Histidine kinase-like ATPase, C-terminal domain"/>
    <property type="match status" value="1"/>
</dbReference>
<dbReference type="PROSITE" id="PS50109">
    <property type="entry name" value="HIS_KIN"/>
    <property type="match status" value="1"/>
</dbReference>
<dbReference type="SMART" id="SM00342">
    <property type="entry name" value="HTH_ARAC"/>
    <property type="match status" value="1"/>
</dbReference>
<dbReference type="SMART" id="SM00387">
    <property type="entry name" value="HATPase_c"/>
    <property type="match status" value="1"/>
</dbReference>
<keyword evidence="6" id="KW-0804">Transcription</keyword>